<feature type="signal peptide" evidence="1">
    <location>
        <begin position="1"/>
        <end position="21"/>
    </location>
</feature>
<keyword evidence="1" id="KW-0732">Signal</keyword>
<name>A0A1S1J523_9FLAO</name>
<dbReference type="PROSITE" id="PS51257">
    <property type="entry name" value="PROKAR_LIPOPROTEIN"/>
    <property type="match status" value="1"/>
</dbReference>
<feature type="chain" id="PRO_5010323794" evidence="1">
    <location>
        <begin position="22"/>
        <end position="293"/>
    </location>
</feature>
<reference evidence="3 5" key="3">
    <citation type="submission" date="2016-11" db="EMBL/GenBank/DDBJ databases">
        <title>Whole genomes of Flavobacteriaceae.</title>
        <authorList>
            <person name="Stine C."/>
            <person name="Li C."/>
            <person name="Tadesse D."/>
        </authorList>
    </citation>
    <scope>NUCLEOTIDE SEQUENCE [LARGE SCALE GENOMIC DNA]</scope>
    <source>
        <strain evidence="3 5">ATCC BAA-2541</strain>
    </source>
</reference>
<dbReference type="OrthoDB" id="1327228at2"/>
<dbReference type="Proteomes" id="UP000198319">
    <property type="component" value="Unassembled WGS sequence"/>
</dbReference>
<sequence length="293" mass="31069">MKNIKLIFTSMLFLLIAFSCDDDGGTSKIGAVEGATPNLIKIATADQGINIIALQGGGDVNLGLTLTVATGDVTSMDVVGYFTKSGVVSKATLQANVTTFPATLKYTKADLIKAFPTFASFGLTDKLVITADLKLKDGSVLKMFTDNGQPLYGADVANSTLWKVQQTYTALCPLNDASLFNGNYKVTADTWQDYSIGDIVPVVYNAANGKYVFRILNTANPYLINGSTSYIIGTINPATNAVTVTSNEQWNYGPGQVYTVTGTGNVSSCTGDINLKISFSGSSDYTFNLVKAP</sequence>
<dbReference type="RefSeq" id="WP_070907896.1">
    <property type="nucleotide sequence ID" value="NZ_MIKE01000024.1"/>
</dbReference>
<organism evidence="2 4">
    <name type="scientific">Flavobacterium tructae</name>
    <dbReference type="NCBI Taxonomy" id="1114873"/>
    <lineage>
        <taxon>Bacteria</taxon>
        <taxon>Pseudomonadati</taxon>
        <taxon>Bacteroidota</taxon>
        <taxon>Flavobacteriia</taxon>
        <taxon>Flavobacteriales</taxon>
        <taxon>Flavobacteriaceae</taxon>
        <taxon>Flavobacterium</taxon>
    </lineage>
</organism>
<accession>A0A1S1J523</accession>
<dbReference type="AlphaFoldDB" id="A0A1S1J523"/>
<protein>
    <submittedName>
        <fullName evidence="2">Uncharacterized protein</fullName>
    </submittedName>
</protein>
<proteinExistence type="predicted"/>
<dbReference type="EMBL" id="MIKE01000024">
    <property type="protein sequence ID" value="OHT44701.1"/>
    <property type="molecule type" value="Genomic_DNA"/>
</dbReference>
<reference evidence="4" key="2">
    <citation type="submission" date="2016-09" db="EMBL/GenBank/DDBJ databases">
        <authorList>
            <person name="Chen S."/>
            <person name="Walker E."/>
        </authorList>
    </citation>
    <scope>NUCLEOTIDE SEQUENCE [LARGE SCALE GENOMIC DNA]</scope>
    <source>
        <strain evidence="4">MSU</strain>
    </source>
</reference>
<dbReference type="Proteomes" id="UP000180252">
    <property type="component" value="Unassembled WGS sequence"/>
</dbReference>
<evidence type="ECO:0000313" key="3">
    <source>
        <dbReference type="EMBL" id="OXB19160.1"/>
    </source>
</evidence>
<dbReference type="EMBL" id="MUHG01000018">
    <property type="protein sequence ID" value="OXB19160.1"/>
    <property type="molecule type" value="Genomic_DNA"/>
</dbReference>
<comment type="caution">
    <text evidence="2">The sequence shown here is derived from an EMBL/GenBank/DDBJ whole genome shotgun (WGS) entry which is preliminary data.</text>
</comment>
<evidence type="ECO:0000313" key="2">
    <source>
        <dbReference type="EMBL" id="OHT44701.1"/>
    </source>
</evidence>
<evidence type="ECO:0000313" key="4">
    <source>
        <dbReference type="Proteomes" id="UP000180252"/>
    </source>
</evidence>
<reference evidence="2" key="1">
    <citation type="submission" date="2016-09" db="EMBL/GenBank/DDBJ databases">
        <authorList>
            <person name="Capua I."/>
            <person name="De Benedictis P."/>
            <person name="Joannis T."/>
            <person name="Lombin L.H."/>
            <person name="Cattoli G."/>
        </authorList>
    </citation>
    <scope>NUCLEOTIDE SEQUENCE [LARGE SCALE GENOMIC DNA]</scope>
    <source>
        <strain evidence="2">MSU</strain>
    </source>
</reference>
<keyword evidence="5" id="KW-1185">Reference proteome</keyword>
<evidence type="ECO:0000256" key="1">
    <source>
        <dbReference type="SAM" id="SignalP"/>
    </source>
</evidence>
<gene>
    <name evidence="3" type="ORF">B0A71_11460</name>
    <name evidence="2" type="ORF">BHE19_13405</name>
</gene>
<evidence type="ECO:0000313" key="5">
    <source>
        <dbReference type="Proteomes" id="UP000198319"/>
    </source>
</evidence>
<dbReference type="STRING" id="1278819.BHE19_13405"/>